<gene>
    <name evidence="1" type="ORF">RM698_20405</name>
</gene>
<keyword evidence="2" id="KW-1185">Reference proteome</keyword>
<dbReference type="RefSeq" id="WP_010273766.1">
    <property type="nucleotide sequence ID" value="NZ_JAVRET010000050.1"/>
</dbReference>
<sequence length="243" mass="26290">MPDLTTFPRERGRRPRLLDLFCCAGGAATGYARAGFDVVGVDIADRPNYPYTWHRADALAFLTGLLDSGEIARFNAVHTSPPCQAGCALTVGTNASRGWGRSHVQLIPELRTLLDRTGLPWVLEQPTGKAPVRADVRLCGEMFGLAVIRHRVFELGGWGAPQPAHVPHRGPVRGWRHGVYRDGPYVAAYGSGGGKATVPEMQHAMGITWTNEREELTEAIPPAYTEWLGAQLLATLTGAEVAA</sequence>
<dbReference type="Proteomes" id="UP001183610">
    <property type="component" value="Unassembled WGS sequence"/>
</dbReference>
<protein>
    <submittedName>
        <fullName evidence="1">DNA cytosine methyltransferase</fullName>
    </submittedName>
</protein>
<dbReference type="InterPro" id="IPR029063">
    <property type="entry name" value="SAM-dependent_MTases_sf"/>
</dbReference>
<reference evidence="2" key="1">
    <citation type="submission" date="2023-07" db="EMBL/GenBank/DDBJ databases">
        <title>30 novel species of actinomycetes from the DSMZ collection.</title>
        <authorList>
            <person name="Nouioui I."/>
        </authorList>
    </citation>
    <scope>NUCLEOTIDE SEQUENCE [LARGE SCALE GENOMIC DNA]</scope>
    <source>
        <strain evidence="2">DSM 41979</strain>
    </source>
</reference>
<dbReference type="SUPFAM" id="SSF53335">
    <property type="entry name" value="S-adenosyl-L-methionine-dependent methyltransferases"/>
    <property type="match status" value="1"/>
</dbReference>
<name>A0ABU2R6N5_9ACTN</name>
<dbReference type="GO" id="GO:0032259">
    <property type="term" value="P:methylation"/>
    <property type="evidence" value="ECO:0007669"/>
    <property type="project" value="UniProtKB-KW"/>
</dbReference>
<keyword evidence="1" id="KW-0808">Transferase</keyword>
<comment type="caution">
    <text evidence="1">The sequence shown here is derived from an EMBL/GenBank/DDBJ whole genome shotgun (WGS) entry which is preliminary data.</text>
</comment>
<dbReference type="GO" id="GO:0008168">
    <property type="term" value="F:methyltransferase activity"/>
    <property type="evidence" value="ECO:0007669"/>
    <property type="project" value="UniProtKB-KW"/>
</dbReference>
<proteinExistence type="predicted"/>
<evidence type="ECO:0000313" key="1">
    <source>
        <dbReference type="EMBL" id="MDT0411395.1"/>
    </source>
</evidence>
<keyword evidence="1" id="KW-0489">Methyltransferase</keyword>
<dbReference type="EMBL" id="JAVRET010000050">
    <property type="protein sequence ID" value="MDT0411395.1"/>
    <property type="molecule type" value="Genomic_DNA"/>
</dbReference>
<dbReference type="Gene3D" id="3.40.50.150">
    <property type="entry name" value="Vaccinia Virus protein VP39"/>
    <property type="match status" value="1"/>
</dbReference>
<accession>A0ABU2R6N5</accession>
<evidence type="ECO:0000313" key="2">
    <source>
        <dbReference type="Proteomes" id="UP001183610"/>
    </source>
</evidence>
<organism evidence="1 2">
    <name type="scientific">Streptomyces evansiae</name>
    <dbReference type="NCBI Taxonomy" id="3075535"/>
    <lineage>
        <taxon>Bacteria</taxon>
        <taxon>Bacillati</taxon>
        <taxon>Actinomycetota</taxon>
        <taxon>Actinomycetes</taxon>
        <taxon>Kitasatosporales</taxon>
        <taxon>Streptomycetaceae</taxon>
        <taxon>Streptomyces</taxon>
    </lineage>
</organism>